<dbReference type="SUPFAM" id="SSF90123">
    <property type="entry name" value="ABC transporter transmembrane region"/>
    <property type="match status" value="1"/>
</dbReference>
<dbReference type="GO" id="GO:0090374">
    <property type="term" value="P:oligopeptide export from mitochondrion"/>
    <property type="evidence" value="ECO:0007669"/>
    <property type="project" value="TreeGrafter"/>
</dbReference>
<organism evidence="11 12">
    <name type="scientific">Rhodovastum atsumiense</name>
    <dbReference type="NCBI Taxonomy" id="504468"/>
    <lineage>
        <taxon>Bacteria</taxon>
        <taxon>Pseudomonadati</taxon>
        <taxon>Pseudomonadota</taxon>
        <taxon>Alphaproteobacteria</taxon>
        <taxon>Acetobacterales</taxon>
        <taxon>Acetobacteraceae</taxon>
        <taxon>Rhodovastum</taxon>
    </lineage>
</organism>
<dbReference type="FunFam" id="3.40.50.300:FF:000218">
    <property type="entry name" value="Multidrug ABC transporter ATP-binding protein"/>
    <property type="match status" value="1"/>
</dbReference>
<dbReference type="GO" id="GO:0016887">
    <property type="term" value="F:ATP hydrolysis activity"/>
    <property type="evidence" value="ECO:0007669"/>
    <property type="project" value="InterPro"/>
</dbReference>
<dbReference type="AlphaFoldDB" id="A0A5M6J3V6"/>
<dbReference type="InterPro" id="IPR011918">
    <property type="entry name" value="ABC_MsbA_ATP-bd"/>
</dbReference>
<dbReference type="PROSITE" id="PS50929">
    <property type="entry name" value="ABC_TM1F"/>
    <property type="match status" value="1"/>
</dbReference>
<proteinExistence type="predicted"/>
<name>A0A5M6J3V6_9PROT</name>
<feature type="domain" description="ABC transporter" evidence="9">
    <location>
        <begin position="336"/>
        <end position="571"/>
    </location>
</feature>
<dbReference type="Pfam" id="PF00005">
    <property type="entry name" value="ABC_tran"/>
    <property type="match status" value="1"/>
</dbReference>
<dbReference type="InterPro" id="IPR003593">
    <property type="entry name" value="AAA+_ATPase"/>
</dbReference>
<dbReference type="PANTHER" id="PTHR43394:SF1">
    <property type="entry name" value="ATP-BINDING CASSETTE SUB-FAMILY B MEMBER 10, MITOCHONDRIAL"/>
    <property type="match status" value="1"/>
</dbReference>
<evidence type="ECO:0000256" key="7">
    <source>
        <dbReference type="ARBA" id="ARBA00024725"/>
    </source>
</evidence>
<dbReference type="InterPro" id="IPR036640">
    <property type="entry name" value="ABC1_TM_sf"/>
</dbReference>
<comment type="caution">
    <text evidence="11">The sequence shown here is derived from an EMBL/GenBank/DDBJ whole genome shotgun (WGS) entry which is preliminary data.</text>
</comment>
<accession>A0A5M6J3V6</accession>
<dbReference type="SMART" id="SM00382">
    <property type="entry name" value="AAA"/>
    <property type="match status" value="1"/>
</dbReference>
<dbReference type="EMBL" id="VWPK01000001">
    <property type="protein sequence ID" value="KAA5614787.1"/>
    <property type="molecule type" value="Genomic_DNA"/>
</dbReference>
<protein>
    <submittedName>
        <fullName evidence="11">ATP-binding cassette domain-containing protein</fullName>
    </submittedName>
</protein>
<evidence type="ECO:0000259" key="9">
    <source>
        <dbReference type="PROSITE" id="PS50893"/>
    </source>
</evidence>
<feature type="transmembrane region" description="Helical" evidence="8">
    <location>
        <begin position="59"/>
        <end position="83"/>
    </location>
</feature>
<keyword evidence="6 8" id="KW-0472">Membrane</keyword>
<comment type="function">
    <text evidence="7">Part of an ABC transporter complex. Transmembrane domains (TMD) form a pore in the inner membrane and the ATP-binding domain (NBD) is responsible for energy generation.</text>
</comment>
<evidence type="ECO:0000256" key="6">
    <source>
        <dbReference type="ARBA" id="ARBA00023136"/>
    </source>
</evidence>
<dbReference type="CDD" id="cd18575">
    <property type="entry name" value="ABC_6TM_bac_exporter_ABCB8_10_like"/>
    <property type="match status" value="1"/>
</dbReference>
<evidence type="ECO:0000256" key="2">
    <source>
        <dbReference type="ARBA" id="ARBA00022692"/>
    </source>
</evidence>
<evidence type="ECO:0000313" key="12">
    <source>
        <dbReference type="Proteomes" id="UP000325255"/>
    </source>
</evidence>
<dbReference type="PANTHER" id="PTHR43394">
    <property type="entry name" value="ATP-DEPENDENT PERMEASE MDL1, MITOCHONDRIAL"/>
    <property type="match status" value="1"/>
</dbReference>
<dbReference type="OrthoDB" id="5288404at2"/>
<evidence type="ECO:0000259" key="10">
    <source>
        <dbReference type="PROSITE" id="PS50929"/>
    </source>
</evidence>
<keyword evidence="12" id="KW-1185">Reference proteome</keyword>
<dbReference type="Pfam" id="PF00664">
    <property type="entry name" value="ABC_membrane"/>
    <property type="match status" value="1"/>
</dbReference>
<dbReference type="InterPro" id="IPR003439">
    <property type="entry name" value="ABC_transporter-like_ATP-bd"/>
</dbReference>
<feature type="transmembrane region" description="Helical" evidence="8">
    <location>
        <begin position="158"/>
        <end position="177"/>
    </location>
</feature>
<feature type="transmembrane region" description="Helical" evidence="8">
    <location>
        <begin position="275"/>
        <end position="292"/>
    </location>
</feature>
<comment type="subcellular location">
    <subcellularLocation>
        <location evidence="1">Cell membrane</location>
        <topology evidence="1">Multi-pass membrane protein</topology>
    </subcellularLocation>
</comment>
<evidence type="ECO:0000256" key="4">
    <source>
        <dbReference type="ARBA" id="ARBA00022840"/>
    </source>
</evidence>
<dbReference type="NCBIfam" id="TIGR02204">
    <property type="entry name" value="MsbA_rel"/>
    <property type="match status" value="1"/>
</dbReference>
<dbReference type="GO" id="GO:0005886">
    <property type="term" value="C:plasma membrane"/>
    <property type="evidence" value="ECO:0007669"/>
    <property type="project" value="UniProtKB-SubCell"/>
</dbReference>
<dbReference type="SUPFAM" id="SSF52540">
    <property type="entry name" value="P-loop containing nucleoside triphosphate hydrolases"/>
    <property type="match status" value="1"/>
</dbReference>
<feature type="transmembrane region" description="Helical" evidence="8">
    <location>
        <begin position="240"/>
        <end position="260"/>
    </location>
</feature>
<dbReference type="Gene3D" id="3.40.50.300">
    <property type="entry name" value="P-loop containing nucleotide triphosphate hydrolases"/>
    <property type="match status" value="1"/>
</dbReference>
<dbReference type="InterPro" id="IPR027417">
    <property type="entry name" value="P-loop_NTPase"/>
</dbReference>
<evidence type="ECO:0000256" key="5">
    <source>
        <dbReference type="ARBA" id="ARBA00022989"/>
    </source>
</evidence>
<dbReference type="PROSITE" id="PS00211">
    <property type="entry name" value="ABC_TRANSPORTER_1"/>
    <property type="match status" value="1"/>
</dbReference>
<dbReference type="Gene3D" id="1.20.1560.10">
    <property type="entry name" value="ABC transporter type 1, transmembrane domain"/>
    <property type="match status" value="1"/>
</dbReference>
<evidence type="ECO:0000256" key="3">
    <source>
        <dbReference type="ARBA" id="ARBA00022741"/>
    </source>
</evidence>
<dbReference type="InterPro" id="IPR017871">
    <property type="entry name" value="ABC_transporter-like_CS"/>
</dbReference>
<dbReference type="InterPro" id="IPR039421">
    <property type="entry name" value="Type_1_exporter"/>
</dbReference>
<feature type="domain" description="ABC transmembrane type-1" evidence="10">
    <location>
        <begin position="14"/>
        <end position="301"/>
    </location>
</feature>
<keyword evidence="4 11" id="KW-0067">ATP-binding</keyword>
<dbReference type="GO" id="GO:0015421">
    <property type="term" value="F:ABC-type oligopeptide transporter activity"/>
    <property type="evidence" value="ECO:0007669"/>
    <property type="project" value="TreeGrafter"/>
</dbReference>
<feature type="transmembrane region" description="Helical" evidence="8">
    <location>
        <begin position="128"/>
        <end position="152"/>
    </location>
</feature>
<evidence type="ECO:0000256" key="1">
    <source>
        <dbReference type="ARBA" id="ARBA00004651"/>
    </source>
</evidence>
<reference evidence="11 12" key="1">
    <citation type="submission" date="2019-09" db="EMBL/GenBank/DDBJ databases">
        <title>Genome sequence of Rhodovastum atsumiense, a diverse member of the Acetobacteraceae family of non-sulfur purple photosynthetic bacteria.</title>
        <authorList>
            <person name="Meyer T."/>
            <person name="Kyndt J."/>
        </authorList>
    </citation>
    <scope>NUCLEOTIDE SEQUENCE [LARGE SCALE GENOMIC DNA]</scope>
    <source>
        <strain evidence="11 12">DSM 21279</strain>
    </source>
</reference>
<dbReference type="PROSITE" id="PS50893">
    <property type="entry name" value="ABC_TRANSPORTER_2"/>
    <property type="match status" value="1"/>
</dbReference>
<sequence>MLVPFLWPYRGRVLAAVVALLLAAGLVLLLGQGLRHLIDDGFATAASPALAMARLNRAAAVMALVIGALAVATAGRFYLVSWLGERVAGDLRRAVFDRLISLSPAFFETARTGDLLSRLTADTSLIQALVGSAISQWLRGLLMLLGAFAMLLATSPSLTAVVLAVVPLVVVPLILFGRREKRQSRISQDRVADLGAFAEETLNALRTVQAFVHEPLDRAGFAARVQRSVAAALRRVRTRALLILVVILLGFGAITLSLWLGGREVVAGRMTGGELSAFVFYAVLLATSLSGVSELWGELQRAAGAAERLMELLAERPAIAAPARPVALPRPARGHVAFQGVTFFYPARPDRPALRDFGLEVAQGETVALVGPSGSGKTTVFQLLLRFYDPQAGCVRVDDIDIATTDPAELRGRIGLVAQEPVIFSADAWTNIRYGRPDATDAEVRAAARAAAADFLDDLPEGYDTHLGEKGVRLSGGQRQRIAIARAILRDPAILLLDEATSALDAASEQAVQQALARLSNGRTTLVIAHRLATVRRADRIVVLQDGQVVATGTHEMLVQANGLYARLAALQFDDRRAAG</sequence>
<keyword evidence="3" id="KW-0547">Nucleotide-binding</keyword>
<keyword evidence="5 8" id="KW-1133">Transmembrane helix</keyword>
<dbReference type="GO" id="GO:0005524">
    <property type="term" value="F:ATP binding"/>
    <property type="evidence" value="ECO:0007669"/>
    <property type="project" value="UniProtKB-KW"/>
</dbReference>
<keyword evidence="2 8" id="KW-0812">Transmembrane</keyword>
<evidence type="ECO:0000313" key="11">
    <source>
        <dbReference type="EMBL" id="KAA5614787.1"/>
    </source>
</evidence>
<dbReference type="Proteomes" id="UP000325255">
    <property type="component" value="Unassembled WGS sequence"/>
</dbReference>
<evidence type="ECO:0000256" key="8">
    <source>
        <dbReference type="SAM" id="Phobius"/>
    </source>
</evidence>
<gene>
    <name evidence="11" type="ORF">F1189_01120</name>
</gene>
<dbReference type="InterPro" id="IPR011527">
    <property type="entry name" value="ABC1_TM_dom"/>
</dbReference>